<dbReference type="EMBL" id="WAAR01000070">
    <property type="protein sequence ID" value="KAB1111351.1"/>
    <property type="molecule type" value="Genomic_DNA"/>
</dbReference>
<keyword evidence="1" id="KW-0472">Membrane</keyword>
<reference evidence="2 4" key="1">
    <citation type="submission" date="2018-07" db="EMBL/GenBank/DDBJ databases">
        <authorList>
            <person name="Ye Y."/>
        </authorList>
    </citation>
    <scope>NUCLEOTIDE SEQUENCE [LARGE SCALE GENOMIC DNA]</scope>
    <source>
        <strain evidence="2">110B</strain>
        <strain evidence="4">H14(2018)</strain>
    </source>
</reference>
<gene>
    <name evidence="2" type="ORF">DVH21_20440</name>
    <name evidence="3" type="ORF">F6X54_16800</name>
</gene>
<keyword evidence="1" id="KW-0812">Transmembrane</keyword>
<evidence type="ECO:0000313" key="4">
    <source>
        <dbReference type="Proteomes" id="UP000253958"/>
    </source>
</evidence>
<feature type="transmembrane region" description="Helical" evidence="1">
    <location>
        <begin position="39"/>
        <end position="58"/>
    </location>
</feature>
<protein>
    <recommendedName>
        <fullName evidence="6">DUF2127 domain-containing protein</fullName>
    </recommendedName>
</protein>
<proteinExistence type="predicted"/>
<evidence type="ECO:0000256" key="1">
    <source>
        <dbReference type="SAM" id="Phobius"/>
    </source>
</evidence>
<keyword evidence="5" id="KW-1185">Reference proteome</keyword>
<reference evidence="3 5" key="3">
    <citation type="submission" date="2019-09" db="EMBL/GenBank/DDBJ databases">
        <title>High taxonomic diversity of Micromonospora strains isolated from Medicago sativa nodules in different geographical locations.</title>
        <authorList>
            <person name="Martinez-Hidalgo P."/>
            <person name="Flores-Felix J.D."/>
            <person name="Velazquez E."/>
            <person name="Brau L."/>
            <person name="Trujillo M.E."/>
            <person name="Martinez-Molina E."/>
        </authorList>
    </citation>
    <scope>NUCLEOTIDE SEQUENCE [LARGE SCALE GENOMIC DNA]</scope>
    <source>
        <strain evidence="3 5">ALFB5</strain>
    </source>
</reference>
<dbReference type="Proteomes" id="UP000471364">
    <property type="component" value="Unassembled WGS sequence"/>
</dbReference>
<dbReference type="AlphaFoldDB" id="A0A3M9KWQ9"/>
<reference evidence="2 4" key="2">
    <citation type="submission" date="2018-08" db="EMBL/GenBank/DDBJ databases">
        <title>Streptomyces kandeliansis sp. nov., an endophytic bacterium isolated from mangrove plant.</title>
        <authorList>
            <person name="Wang R."/>
        </authorList>
    </citation>
    <scope>NUCLEOTIDE SEQUENCE [LARGE SCALE GENOMIC DNA]</scope>
    <source>
        <strain evidence="2">110B</strain>
        <strain evidence="4">H14(2018)</strain>
    </source>
</reference>
<evidence type="ECO:0000313" key="2">
    <source>
        <dbReference type="EMBL" id="AXH94586.1"/>
    </source>
</evidence>
<dbReference type="Proteomes" id="UP000253958">
    <property type="component" value="Chromosome"/>
</dbReference>
<sequence>MPGGLVLAVAVAVQAAVLWAEPGLVIAELGAMPQRLREVFRVLAPGLATLLLAAQVMNLFGRLRRHQRRIVAAAAAWWVFAAVESMLADWRSSVWLTELALAWLAMNCLRIVARAEATGLSSVARGR</sequence>
<dbReference type="EMBL" id="CP031263">
    <property type="protein sequence ID" value="AXH94586.1"/>
    <property type="molecule type" value="Genomic_DNA"/>
</dbReference>
<evidence type="ECO:0000313" key="5">
    <source>
        <dbReference type="Proteomes" id="UP000471364"/>
    </source>
</evidence>
<name>A0A3M9KWQ9_9ACTN</name>
<evidence type="ECO:0000313" key="3">
    <source>
        <dbReference type="EMBL" id="KAB1111351.1"/>
    </source>
</evidence>
<organism evidence="2 4">
    <name type="scientific">Micromonospora aurantiaca</name>
    <name type="common">nom. illeg.</name>
    <dbReference type="NCBI Taxonomy" id="47850"/>
    <lineage>
        <taxon>Bacteria</taxon>
        <taxon>Bacillati</taxon>
        <taxon>Actinomycetota</taxon>
        <taxon>Actinomycetes</taxon>
        <taxon>Micromonosporales</taxon>
        <taxon>Micromonosporaceae</taxon>
        <taxon>Micromonospora</taxon>
    </lineage>
</organism>
<keyword evidence="1" id="KW-1133">Transmembrane helix</keyword>
<evidence type="ECO:0008006" key="6">
    <source>
        <dbReference type="Google" id="ProtNLM"/>
    </source>
</evidence>
<accession>A0A3M9KWQ9</accession>